<proteinExistence type="predicted"/>
<keyword evidence="2" id="KW-1185">Reference proteome</keyword>
<dbReference type="Proteomes" id="UP000028640">
    <property type="component" value="Unassembled WGS sequence"/>
</dbReference>
<dbReference type="AlphaFoldDB" id="A0A085G9G6"/>
<name>A0A085G9G6_EWIA3</name>
<sequence length="86" mass="9341">MTQAAVTSSGGTIHFYGAIVEDGCIFNTSSNKLTSQCYRSGKTLQQTRTIDTKNLPNFSLPQSIGQVSTRNVNNNPHLAIMTVSYN</sequence>
<evidence type="ECO:0000313" key="1">
    <source>
        <dbReference type="EMBL" id="KFC80361.1"/>
    </source>
</evidence>
<reference evidence="1 2" key="1">
    <citation type="submission" date="2014-05" db="EMBL/GenBank/DDBJ databases">
        <title>ATOL: Assembling a taxonomically balanced genome-scale reconstruction of the evolutionary history of the Enterobacteriaceae.</title>
        <authorList>
            <person name="Plunkett G.III."/>
            <person name="Neeno-Eckwall E.C."/>
            <person name="Glasner J.D."/>
            <person name="Perna N.T."/>
        </authorList>
    </citation>
    <scope>NUCLEOTIDE SEQUENCE [LARGE SCALE GENOMIC DNA]</scope>
    <source>
        <strain evidence="1 2">ATCC 33852</strain>
    </source>
</reference>
<comment type="caution">
    <text evidence="1">The sequence shown here is derived from an EMBL/GenBank/DDBJ whole genome shotgun (WGS) entry which is preliminary data.</text>
</comment>
<evidence type="ECO:0008006" key="3">
    <source>
        <dbReference type="Google" id="ProtNLM"/>
    </source>
</evidence>
<dbReference type="EMBL" id="JMPJ01000056">
    <property type="protein sequence ID" value="KFC80361.1"/>
    <property type="molecule type" value="Genomic_DNA"/>
</dbReference>
<gene>
    <name evidence="1" type="ORF">GEAM_2329</name>
</gene>
<accession>A0A085G9G6</accession>
<evidence type="ECO:0000313" key="2">
    <source>
        <dbReference type="Proteomes" id="UP000028640"/>
    </source>
</evidence>
<protein>
    <recommendedName>
        <fullName evidence="3">Fimbrial protein</fullName>
    </recommendedName>
</protein>
<organism evidence="1 2">
    <name type="scientific">Ewingella americana (strain ATCC 33852 / DSM 4580 / CCUG 14506 / JCM 5911 / LMG 7869 / NCTC 12157 / CDC 1468-78)</name>
    <dbReference type="NCBI Taxonomy" id="910964"/>
    <lineage>
        <taxon>Bacteria</taxon>
        <taxon>Pseudomonadati</taxon>
        <taxon>Pseudomonadota</taxon>
        <taxon>Gammaproteobacteria</taxon>
        <taxon>Enterobacterales</taxon>
        <taxon>Yersiniaceae</taxon>
        <taxon>Ewingella</taxon>
    </lineage>
</organism>